<evidence type="ECO:0000256" key="9">
    <source>
        <dbReference type="ARBA" id="ARBA00022842"/>
    </source>
</evidence>
<reference evidence="17 18" key="1">
    <citation type="submission" date="2018-08" db="EMBL/GenBank/DDBJ databases">
        <title>Parvularcula sp. SM1705, isolated from surface water of the South Sea China.</title>
        <authorList>
            <person name="Sun L."/>
        </authorList>
    </citation>
    <scope>NUCLEOTIDE SEQUENCE [LARGE SCALE GENOMIC DNA]</scope>
    <source>
        <strain evidence="17 18">SM1705</strain>
    </source>
</reference>
<keyword evidence="6 14" id="KW-0432">Leucine biosynthesis</keyword>
<dbReference type="Gene3D" id="3.40.718.10">
    <property type="entry name" value="Isopropylmalate Dehydrogenase"/>
    <property type="match status" value="1"/>
</dbReference>
<comment type="catalytic activity">
    <reaction evidence="1 14 15">
        <text>(2R,3S)-3-isopropylmalate + NAD(+) = 4-methyl-2-oxopentanoate + CO2 + NADH</text>
        <dbReference type="Rhea" id="RHEA:32271"/>
        <dbReference type="ChEBI" id="CHEBI:16526"/>
        <dbReference type="ChEBI" id="CHEBI:17865"/>
        <dbReference type="ChEBI" id="CHEBI:35121"/>
        <dbReference type="ChEBI" id="CHEBI:57540"/>
        <dbReference type="ChEBI" id="CHEBI:57945"/>
        <dbReference type="EC" id="1.1.1.85"/>
    </reaction>
</comment>
<evidence type="ECO:0000256" key="6">
    <source>
        <dbReference type="ARBA" id="ARBA00022430"/>
    </source>
</evidence>
<feature type="binding site" evidence="14">
    <location>
        <begin position="273"/>
        <end position="285"/>
    </location>
    <ligand>
        <name>NAD(+)</name>
        <dbReference type="ChEBI" id="CHEBI:57540"/>
    </ligand>
</feature>
<dbReference type="PANTHER" id="PTHR42979:SF1">
    <property type="entry name" value="3-ISOPROPYLMALATE DEHYDROGENASE"/>
    <property type="match status" value="1"/>
</dbReference>
<dbReference type="InParanoid" id="A0A371RKR3"/>
<proteinExistence type="inferred from homology"/>
<keyword evidence="10 14" id="KW-0560">Oxidoreductase</keyword>
<dbReference type="RefSeq" id="WP_116392680.1">
    <property type="nucleotide sequence ID" value="NZ_QUQO01000001.1"/>
</dbReference>
<dbReference type="InterPro" id="IPR024084">
    <property type="entry name" value="IsoPropMal-DH-like_dom"/>
</dbReference>
<evidence type="ECO:0000256" key="14">
    <source>
        <dbReference type="HAMAP-Rule" id="MF_01033"/>
    </source>
</evidence>
<dbReference type="InterPro" id="IPR019818">
    <property type="entry name" value="IsoCit/isopropylmalate_DH_CS"/>
</dbReference>
<evidence type="ECO:0000256" key="3">
    <source>
        <dbReference type="ARBA" id="ARBA00004762"/>
    </source>
</evidence>
<feature type="binding site" evidence="14">
    <location>
        <position position="238"/>
    </location>
    <ligand>
        <name>Mg(2+)</name>
        <dbReference type="ChEBI" id="CHEBI:18420"/>
    </ligand>
</feature>
<comment type="pathway">
    <text evidence="3 14 15">Amino-acid biosynthesis; L-leucine biosynthesis; L-leucine from 3-methyl-2-oxobutanoate: step 3/4.</text>
</comment>
<protein>
    <recommendedName>
        <fullName evidence="14">3-isopropylmalate dehydrogenase</fullName>
        <ecNumber evidence="14">1.1.1.85</ecNumber>
    </recommendedName>
    <alternativeName>
        <fullName evidence="14">3-IPM-DH</fullName>
    </alternativeName>
    <alternativeName>
        <fullName evidence="14">Beta-IPM dehydrogenase</fullName>
        <shortName evidence="14">IMDH</shortName>
    </alternativeName>
</protein>
<dbReference type="NCBIfam" id="TIGR00169">
    <property type="entry name" value="leuB"/>
    <property type="match status" value="1"/>
</dbReference>
<dbReference type="OrthoDB" id="9767905at2"/>
<evidence type="ECO:0000256" key="11">
    <source>
        <dbReference type="ARBA" id="ARBA00023027"/>
    </source>
</evidence>
<dbReference type="Pfam" id="PF00180">
    <property type="entry name" value="Iso_dh"/>
    <property type="match status" value="1"/>
</dbReference>
<feature type="site" description="Important for catalysis" evidence="14">
    <location>
        <position position="182"/>
    </location>
</feature>
<name>A0A371RKR3_9PROT</name>
<dbReference type="EMBL" id="QUQO01000001">
    <property type="protein sequence ID" value="RFB06047.1"/>
    <property type="molecule type" value="Genomic_DNA"/>
</dbReference>
<feature type="binding site" evidence="14">
    <location>
        <position position="214"/>
    </location>
    <ligand>
        <name>Mg(2+)</name>
        <dbReference type="ChEBI" id="CHEBI:18420"/>
    </ligand>
</feature>
<comment type="caution">
    <text evidence="14">Lacks conserved residue(s) required for the propagation of feature annotation.</text>
</comment>
<evidence type="ECO:0000256" key="12">
    <source>
        <dbReference type="ARBA" id="ARBA00023211"/>
    </source>
</evidence>
<keyword evidence="13 14" id="KW-0100">Branched-chain amino acid biosynthesis</keyword>
<dbReference type="GO" id="GO:0000287">
    <property type="term" value="F:magnesium ion binding"/>
    <property type="evidence" value="ECO:0007669"/>
    <property type="project" value="InterPro"/>
</dbReference>
<dbReference type="PROSITE" id="PS00470">
    <property type="entry name" value="IDH_IMDH"/>
    <property type="match status" value="1"/>
</dbReference>
<dbReference type="FunCoup" id="A0A371RKR3">
    <property type="interactions" value="469"/>
</dbReference>
<keyword evidence="7 14" id="KW-0028">Amino-acid biosynthesis</keyword>
<dbReference type="SMART" id="SM01329">
    <property type="entry name" value="Iso_dh"/>
    <property type="match status" value="1"/>
</dbReference>
<comment type="cofactor">
    <cofactor evidence="14 15">
        <name>Mg(2+)</name>
        <dbReference type="ChEBI" id="CHEBI:18420"/>
    </cofactor>
    <cofactor evidence="14 15">
        <name>Mn(2+)</name>
        <dbReference type="ChEBI" id="CHEBI:29035"/>
    </cofactor>
    <text evidence="14 15">Binds 1 Mg(2+) or Mn(2+) ion per subunit.</text>
</comment>
<sequence>MTLNLVVLPGDGIGPEVTKAAEDVLSAVCKGAGLELKMSHHLIGGIAIDETGNPLPEETLAACADAQGVLLGAVGGPKWDGGSVRPEQGLLRIREALGLFTNIRPVRVFEGLEHLSPIKNAAGLDIVIVRELTGGIYFGERQEGDEVASDLCTYSAEEVRRVVAPAFEIAKARNGKLTSVDKANVLASSRLWRRTAEAVAKDYPEVTLSHALVDAMAMHLVTHPNDFDVLVTENMFGDILSDEAAAVSGSIGLAASASLGAPGTPGLYEPIHGSAPDIAGQGVANPSGAILSAAMFLRFGAAREDLASQIEAAVESALKAGVLTRDLGGDANTEEITSAILERL</sequence>
<dbReference type="AlphaFoldDB" id="A0A371RKR3"/>
<evidence type="ECO:0000256" key="7">
    <source>
        <dbReference type="ARBA" id="ARBA00022605"/>
    </source>
</evidence>
<evidence type="ECO:0000256" key="5">
    <source>
        <dbReference type="ARBA" id="ARBA00011738"/>
    </source>
</evidence>
<evidence type="ECO:0000256" key="13">
    <source>
        <dbReference type="ARBA" id="ARBA00023304"/>
    </source>
</evidence>
<dbReference type="GO" id="GO:0003862">
    <property type="term" value="F:3-isopropylmalate dehydrogenase activity"/>
    <property type="evidence" value="ECO:0007669"/>
    <property type="project" value="UniProtKB-UniRule"/>
</dbReference>
<feature type="binding site" evidence="14">
    <location>
        <position position="214"/>
    </location>
    <ligand>
        <name>substrate</name>
    </ligand>
</feature>
<evidence type="ECO:0000259" key="16">
    <source>
        <dbReference type="SMART" id="SM01329"/>
    </source>
</evidence>
<comment type="similarity">
    <text evidence="4 14">Belongs to the isocitrate and isopropylmalate dehydrogenases family. LeuB type 1 subfamily.</text>
</comment>
<comment type="subcellular location">
    <subcellularLocation>
        <location evidence="14">Cytoplasm</location>
    </subcellularLocation>
</comment>
<evidence type="ECO:0000256" key="8">
    <source>
        <dbReference type="ARBA" id="ARBA00022723"/>
    </source>
</evidence>
<evidence type="ECO:0000313" key="18">
    <source>
        <dbReference type="Proteomes" id="UP000264589"/>
    </source>
</evidence>
<feature type="binding site" evidence="14">
    <location>
        <position position="104"/>
    </location>
    <ligand>
        <name>substrate</name>
    </ligand>
</feature>
<organism evidence="17 18">
    <name type="scientific">Parvularcula marina</name>
    <dbReference type="NCBI Taxonomy" id="2292771"/>
    <lineage>
        <taxon>Bacteria</taxon>
        <taxon>Pseudomonadati</taxon>
        <taxon>Pseudomonadota</taxon>
        <taxon>Alphaproteobacteria</taxon>
        <taxon>Parvularculales</taxon>
        <taxon>Parvularculaceae</taxon>
        <taxon>Parvularcula</taxon>
    </lineage>
</organism>
<dbReference type="EC" id="1.1.1.85" evidence="14"/>
<dbReference type="InterPro" id="IPR004429">
    <property type="entry name" value="Isopropylmalate_DH"/>
</dbReference>
<evidence type="ECO:0000256" key="4">
    <source>
        <dbReference type="ARBA" id="ARBA00008319"/>
    </source>
</evidence>
<dbReference type="PANTHER" id="PTHR42979">
    <property type="entry name" value="3-ISOPROPYLMALATE DEHYDROGENASE"/>
    <property type="match status" value="1"/>
</dbReference>
<dbReference type="SUPFAM" id="SSF53659">
    <property type="entry name" value="Isocitrate/Isopropylmalate dehydrogenase-like"/>
    <property type="match status" value="1"/>
</dbReference>
<feature type="binding site" evidence="14">
    <location>
        <position position="242"/>
    </location>
    <ligand>
        <name>Mg(2+)</name>
        <dbReference type="ChEBI" id="CHEBI:18420"/>
    </ligand>
</feature>
<keyword evidence="11 14" id="KW-0520">NAD</keyword>
<comment type="caution">
    <text evidence="17">The sequence shown here is derived from an EMBL/GenBank/DDBJ whole genome shotgun (WGS) entry which is preliminary data.</text>
</comment>
<keyword evidence="9 14" id="KW-0460">Magnesium</keyword>
<dbReference type="UniPathway" id="UPA00048">
    <property type="reaction ID" value="UER00072"/>
</dbReference>
<evidence type="ECO:0000256" key="10">
    <source>
        <dbReference type="ARBA" id="ARBA00023002"/>
    </source>
</evidence>
<keyword evidence="14" id="KW-0963">Cytoplasm</keyword>
<feature type="site" description="Important for catalysis" evidence="14">
    <location>
        <position position="137"/>
    </location>
</feature>
<dbReference type="Proteomes" id="UP000264589">
    <property type="component" value="Unassembled WGS sequence"/>
</dbReference>
<feature type="domain" description="Isopropylmalate dehydrogenase-like" evidence="16">
    <location>
        <begin position="4"/>
        <end position="340"/>
    </location>
</feature>
<dbReference type="GO" id="GO:0005829">
    <property type="term" value="C:cytosol"/>
    <property type="evidence" value="ECO:0007669"/>
    <property type="project" value="TreeGrafter"/>
</dbReference>
<comment type="function">
    <text evidence="14 15">Catalyzes the oxidation of 3-carboxy-2-hydroxy-4-methylpentanoate (3-isopropylmalate) to 3-carboxy-4-methyl-2-oxopentanoate. The product decarboxylates to 4-methyl-2 oxopentanoate.</text>
</comment>
<keyword evidence="8 14" id="KW-0479">Metal-binding</keyword>
<accession>A0A371RKR3</accession>
<feature type="binding site" evidence="14">
    <location>
        <position position="130"/>
    </location>
    <ligand>
        <name>substrate</name>
    </ligand>
</feature>
<gene>
    <name evidence="14 17" type="primary">leuB</name>
    <name evidence="17" type="ORF">DX908_12715</name>
</gene>
<dbReference type="GO" id="GO:0009098">
    <property type="term" value="P:L-leucine biosynthetic process"/>
    <property type="evidence" value="ECO:0007669"/>
    <property type="project" value="UniProtKB-UniRule"/>
</dbReference>
<evidence type="ECO:0000256" key="1">
    <source>
        <dbReference type="ARBA" id="ARBA00000624"/>
    </source>
</evidence>
<evidence type="ECO:0000256" key="15">
    <source>
        <dbReference type="RuleBase" id="RU004445"/>
    </source>
</evidence>
<evidence type="ECO:0000256" key="2">
    <source>
        <dbReference type="ARBA" id="ARBA00001936"/>
    </source>
</evidence>
<dbReference type="HAMAP" id="MF_01033">
    <property type="entry name" value="LeuB_type1"/>
    <property type="match status" value="1"/>
</dbReference>
<keyword evidence="12 14" id="KW-0464">Manganese</keyword>
<evidence type="ECO:0000313" key="17">
    <source>
        <dbReference type="EMBL" id="RFB06047.1"/>
    </source>
</evidence>
<feature type="binding site" evidence="14">
    <location>
        <position position="94"/>
    </location>
    <ligand>
        <name>substrate</name>
    </ligand>
</feature>
<dbReference type="GO" id="GO:0051287">
    <property type="term" value="F:NAD binding"/>
    <property type="evidence" value="ECO:0007669"/>
    <property type="project" value="InterPro"/>
</dbReference>
<keyword evidence="18" id="KW-1185">Reference proteome</keyword>
<dbReference type="FunFam" id="3.40.718.10:FF:000006">
    <property type="entry name" value="3-isopropylmalate dehydrogenase"/>
    <property type="match status" value="1"/>
</dbReference>
<comment type="cofactor">
    <cofactor evidence="2">
        <name>Mn(2+)</name>
        <dbReference type="ChEBI" id="CHEBI:29035"/>
    </cofactor>
</comment>
<comment type="subunit">
    <text evidence="5 14 15">Homodimer.</text>
</comment>